<dbReference type="InterPro" id="IPR000086">
    <property type="entry name" value="NUDIX_hydrolase_dom"/>
</dbReference>
<keyword evidence="4" id="KW-0460">Magnesium</keyword>
<dbReference type="PANTHER" id="PTHR42904">
    <property type="entry name" value="NUDIX HYDROLASE, NUDC SUBFAMILY"/>
    <property type="match status" value="1"/>
</dbReference>
<organism evidence="7 8">
    <name type="scientific">Marnyiella aurantia</name>
    <dbReference type="NCBI Taxonomy" id="2758037"/>
    <lineage>
        <taxon>Bacteria</taxon>
        <taxon>Pseudomonadati</taxon>
        <taxon>Bacteroidota</taxon>
        <taxon>Flavobacteriia</taxon>
        <taxon>Flavobacteriales</taxon>
        <taxon>Weeksellaceae</taxon>
        <taxon>Marnyiella</taxon>
    </lineage>
</organism>
<sequence length="169" mass="19881">MNSGLKYCPSCGTECLKWEEEKKWSCGCGFVLYHNVASAIAVVIRHGNELFFTRRNREPQVGKLDLPGGFVDPHESAEDTCCRELYEELGLLIDVGRLKYLSSLPNIYKYKEISYNTLDLFYEYEVDEKFDVELELSEISETFWIDRTKIDLEELAFESQRKFLWNYLR</sequence>
<protein>
    <submittedName>
        <fullName evidence="7">NUDIX domain-containing protein</fullName>
    </submittedName>
</protein>
<dbReference type="KEGG" id="cbau:H1R16_06845"/>
<comment type="cofactor">
    <cofactor evidence="1">
        <name>Mg(2+)</name>
        <dbReference type="ChEBI" id="CHEBI:18420"/>
    </cofactor>
</comment>
<evidence type="ECO:0000256" key="3">
    <source>
        <dbReference type="ARBA" id="ARBA00022801"/>
    </source>
</evidence>
<evidence type="ECO:0000313" key="7">
    <source>
        <dbReference type="EMBL" id="QMS97450.1"/>
    </source>
</evidence>
<dbReference type="InterPro" id="IPR020084">
    <property type="entry name" value="NUDIX_hydrolase_CS"/>
</dbReference>
<dbReference type="GO" id="GO:0006742">
    <property type="term" value="P:NADP+ catabolic process"/>
    <property type="evidence" value="ECO:0007669"/>
    <property type="project" value="TreeGrafter"/>
</dbReference>
<evidence type="ECO:0000256" key="4">
    <source>
        <dbReference type="ARBA" id="ARBA00022842"/>
    </source>
</evidence>
<dbReference type="EMBL" id="CP059472">
    <property type="protein sequence ID" value="QMS97450.1"/>
    <property type="molecule type" value="Genomic_DNA"/>
</dbReference>
<dbReference type="Gene3D" id="3.90.79.10">
    <property type="entry name" value="Nucleoside Triphosphate Pyrophosphohydrolase"/>
    <property type="match status" value="1"/>
</dbReference>
<dbReference type="Proteomes" id="UP000515349">
    <property type="component" value="Chromosome"/>
</dbReference>
<evidence type="ECO:0000313" key="8">
    <source>
        <dbReference type="Proteomes" id="UP000515349"/>
    </source>
</evidence>
<reference evidence="7 8" key="1">
    <citation type="submission" date="2020-07" db="EMBL/GenBank/DDBJ databases">
        <title>Chryseobacterium sp.cx-624.</title>
        <authorList>
            <person name="Yang C."/>
        </authorList>
    </citation>
    <scope>NUCLEOTIDE SEQUENCE [LARGE SCALE GENOMIC DNA]</scope>
    <source>
        <strain evidence="7">Cx-624</strain>
        <strain evidence="8">cx-624</strain>
    </source>
</reference>
<dbReference type="RefSeq" id="WP_181887313.1">
    <property type="nucleotide sequence ID" value="NZ_CP059472.1"/>
</dbReference>
<dbReference type="GO" id="GO:0046872">
    <property type="term" value="F:metal ion binding"/>
    <property type="evidence" value="ECO:0007669"/>
    <property type="project" value="UniProtKB-KW"/>
</dbReference>
<dbReference type="EMBL" id="JACEUX010000002">
    <property type="protein sequence ID" value="MBA5247224.1"/>
    <property type="molecule type" value="Genomic_DNA"/>
</dbReference>
<dbReference type="Pfam" id="PF00293">
    <property type="entry name" value="NUDIX"/>
    <property type="match status" value="1"/>
</dbReference>
<dbReference type="PROSITE" id="PS51462">
    <property type="entry name" value="NUDIX"/>
    <property type="match status" value="1"/>
</dbReference>
<reference evidence="9" key="2">
    <citation type="submission" date="2020-07" db="EMBL/GenBank/DDBJ databases">
        <title>Flavobacterium sp. xlx-214.</title>
        <authorList>
            <person name="Yang C."/>
        </authorList>
    </citation>
    <scope>NUCLEOTIDE SEQUENCE [LARGE SCALE GENOMIC DNA]</scope>
    <source>
        <strain evidence="9">CX-624</strain>
    </source>
</reference>
<evidence type="ECO:0000256" key="1">
    <source>
        <dbReference type="ARBA" id="ARBA00001946"/>
    </source>
</evidence>
<keyword evidence="2" id="KW-0479">Metal-binding</keyword>
<dbReference type="Proteomes" id="UP000539710">
    <property type="component" value="Unassembled WGS sequence"/>
</dbReference>
<dbReference type="SUPFAM" id="SSF55811">
    <property type="entry name" value="Nudix"/>
    <property type="match status" value="1"/>
</dbReference>
<evidence type="ECO:0000256" key="2">
    <source>
        <dbReference type="ARBA" id="ARBA00022723"/>
    </source>
</evidence>
<feature type="domain" description="Nudix hydrolase" evidence="5">
    <location>
        <begin position="33"/>
        <end position="168"/>
    </location>
</feature>
<evidence type="ECO:0000313" key="6">
    <source>
        <dbReference type="EMBL" id="MBA5247224.1"/>
    </source>
</evidence>
<dbReference type="InterPro" id="IPR050241">
    <property type="entry name" value="NAD-cap_RNA_hydrolase_NudC"/>
</dbReference>
<dbReference type="GO" id="GO:0019677">
    <property type="term" value="P:NAD+ catabolic process"/>
    <property type="evidence" value="ECO:0007669"/>
    <property type="project" value="TreeGrafter"/>
</dbReference>
<dbReference type="CDD" id="cd04681">
    <property type="entry name" value="NUDIX_Hydrolase"/>
    <property type="match status" value="1"/>
</dbReference>
<dbReference type="GO" id="GO:0035529">
    <property type="term" value="F:NADH pyrophosphatase activity"/>
    <property type="evidence" value="ECO:0007669"/>
    <property type="project" value="TreeGrafter"/>
</dbReference>
<keyword evidence="3" id="KW-0378">Hydrolase</keyword>
<name>A0A7D7QUQ5_9FLAO</name>
<dbReference type="PROSITE" id="PS00893">
    <property type="entry name" value="NUDIX_BOX"/>
    <property type="match status" value="1"/>
</dbReference>
<gene>
    <name evidence="7" type="ORF">H1R16_06845</name>
    <name evidence="6" type="ORF">H2507_08595</name>
</gene>
<reference evidence="6" key="3">
    <citation type="submission" date="2020-07" db="EMBL/GenBank/DDBJ databases">
        <authorList>
            <person name="Yang C."/>
        </authorList>
    </citation>
    <scope>NUCLEOTIDE SEQUENCE</scope>
    <source>
        <strain evidence="6">Cx-624</strain>
    </source>
</reference>
<dbReference type="PANTHER" id="PTHR42904:SF12">
    <property type="entry name" value="ADP-RIBOSE PYROPHOSPHATASE-RELATED"/>
    <property type="match status" value="1"/>
</dbReference>
<evidence type="ECO:0000313" key="9">
    <source>
        <dbReference type="Proteomes" id="UP000539710"/>
    </source>
</evidence>
<evidence type="ECO:0000259" key="5">
    <source>
        <dbReference type="PROSITE" id="PS51462"/>
    </source>
</evidence>
<accession>A0A7D7QUQ5</accession>
<dbReference type="InterPro" id="IPR015797">
    <property type="entry name" value="NUDIX_hydrolase-like_dom_sf"/>
</dbReference>
<proteinExistence type="predicted"/>
<dbReference type="GO" id="GO:0005829">
    <property type="term" value="C:cytosol"/>
    <property type="evidence" value="ECO:0007669"/>
    <property type="project" value="TreeGrafter"/>
</dbReference>
<dbReference type="AlphaFoldDB" id="A0A7D7QUQ5"/>
<keyword evidence="9" id="KW-1185">Reference proteome</keyword>